<keyword evidence="2" id="KW-1185">Reference proteome</keyword>
<accession>A0ABS7BEN5</accession>
<dbReference type="RefSeq" id="WP_220148477.1">
    <property type="nucleotide sequence ID" value="NZ_JAHXZI010000026.1"/>
</dbReference>
<name>A0ABS7BEN5_9ACTN</name>
<evidence type="ECO:0000313" key="2">
    <source>
        <dbReference type="Proteomes" id="UP001519863"/>
    </source>
</evidence>
<organism evidence="1 2">
    <name type="scientific">Actinoplanes hulinensis</name>
    <dbReference type="NCBI Taxonomy" id="1144547"/>
    <lineage>
        <taxon>Bacteria</taxon>
        <taxon>Bacillati</taxon>
        <taxon>Actinomycetota</taxon>
        <taxon>Actinomycetes</taxon>
        <taxon>Micromonosporales</taxon>
        <taxon>Micromonosporaceae</taxon>
        <taxon>Actinoplanes</taxon>
    </lineage>
</organism>
<gene>
    <name evidence="1" type="ORF">KZ829_36915</name>
</gene>
<dbReference type="Proteomes" id="UP001519863">
    <property type="component" value="Unassembled WGS sequence"/>
</dbReference>
<reference evidence="1 2" key="1">
    <citation type="journal article" date="2013" name="Antonie Van Leeuwenhoek">
        <title>Actinoplanes hulinensis sp. nov., a novel actinomycete isolated from soybean root (Glycine max (L.) Merr).</title>
        <authorList>
            <person name="Shen Y."/>
            <person name="Liu C."/>
            <person name="Wang X."/>
            <person name="Zhao J."/>
            <person name="Jia F."/>
            <person name="Zhang Y."/>
            <person name="Wang L."/>
            <person name="Yang D."/>
            <person name="Xiang W."/>
        </authorList>
    </citation>
    <scope>NUCLEOTIDE SEQUENCE [LARGE SCALE GENOMIC DNA]</scope>
    <source>
        <strain evidence="1 2">NEAU-M9</strain>
    </source>
</reference>
<sequence>MQFVSPIDAEVTVDPSRLPEPFRSRAEERSALPSIEKVRHFLHGYVADATNSEEIRDDIRLMCATRHPDLATDNARSIRLYPQRLVHRACRSRTW</sequence>
<comment type="caution">
    <text evidence="1">The sequence shown here is derived from an EMBL/GenBank/DDBJ whole genome shotgun (WGS) entry which is preliminary data.</text>
</comment>
<evidence type="ECO:0000313" key="1">
    <source>
        <dbReference type="EMBL" id="MBW6439320.1"/>
    </source>
</evidence>
<proteinExistence type="predicted"/>
<dbReference type="EMBL" id="JAHXZI010000026">
    <property type="protein sequence ID" value="MBW6439320.1"/>
    <property type="molecule type" value="Genomic_DNA"/>
</dbReference>
<protein>
    <submittedName>
        <fullName evidence="1">Uncharacterized protein</fullName>
    </submittedName>
</protein>